<keyword evidence="9" id="KW-1185">Reference proteome</keyword>
<feature type="transmembrane region" description="Helical" evidence="6">
    <location>
        <begin position="146"/>
        <end position="166"/>
    </location>
</feature>
<proteinExistence type="predicted"/>
<feature type="domain" description="EamA" evidence="7">
    <location>
        <begin position="27"/>
        <end position="160"/>
    </location>
</feature>
<keyword evidence="3 6" id="KW-0812">Transmembrane</keyword>
<protein>
    <submittedName>
        <fullName evidence="8">DMT family transporter</fullName>
    </submittedName>
</protein>
<dbReference type="InterPro" id="IPR000620">
    <property type="entry name" value="EamA_dom"/>
</dbReference>
<feature type="transmembrane region" description="Helical" evidence="6">
    <location>
        <begin position="27"/>
        <end position="48"/>
    </location>
</feature>
<feature type="transmembrane region" description="Helical" evidence="6">
    <location>
        <begin position="89"/>
        <end position="110"/>
    </location>
</feature>
<feature type="transmembrane region" description="Helical" evidence="6">
    <location>
        <begin position="60"/>
        <end position="77"/>
    </location>
</feature>
<gene>
    <name evidence="8" type="ORF">ACFOSU_20080</name>
</gene>
<sequence length="317" mass="33765">MQQSSERKTAARRDGRGALTAPSAYRAYALLVLTTMCWGANAVAGKFAVGHISPLLLTNLRWGIAGLVALPFAWPYLKRDLPVLRKHVLLLAAYGGIGFAGFNAALYSALNYTSTLNVVIEQAGMPGVIFALNFLVLRSRVRAAQLLGFLMTVAGVALTVSNGSLTRLLALDLNRGDALMLLAILCYGGYTAALRIKPPVHWLSFVTCICGAAWLCSLPLAGWEIASHSGIVPDIRGIAVVLFAALLPGLIAQSMFIRANELIGSNRAGIFVNMVPIFGALFSVVLIGETLHLYHLVALGLVLAGIALAEQRRAKSE</sequence>
<dbReference type="Pfam" id="PF00892">
    <property type="entry name" value="EamA"/>
    <property type="match status" value="2"/>
</dbReference>
<name>A0ABV7ETV3_9GAMM</name>
<comment type="caution">
    <text evidence="8">The sequence shown here is derived from an EMBL/GenBank/DDBJ whole genome shotgun (WGS) entry which is preliminary data.</text>
</comment>
<feature type="transmembrane region" description="Helical" evidence="6">
    <location>
        <begin position="268"/>
        <end position="287"/>
    </location>
</feature>
<feature type="domain" description="EamA" evidence="7">
    <location>
        <begin position="175"/>
        <end position="308"/>
    </location>
</feature>
<evidence type="ECO:0000256" key="6">
    <source>
        <dbReference type="SAM" id="Phobius"/>
    </source>
</evidence>
<accession>A0ABV7ETV3</accession>
<dbReference type="PANTHER" id="PTHR42920">
    <property type="entry name" value="OS03G0707200 PROTEIN-RELATED"/>
    <property type="match status" value="1"/>
</dbReference>
<feature type="transmembrane region" description="Helical" evidence="6">
    <location>
        <begin position="235"/>
        <end position="256"/>
    </location>
</feature>
<evidence type="ECO:0000256" key="1">
    <source>
        <dbReference type="ARBA" id="ARBA00004651"/>
    </source>
</evidence>
<dbReference type="InterPro" id="IPR051258">
    <property type="entry name" value="Diverse_Substrate_Transporter"/>
</dbReference>
<feature type="transmembrane region" description="Helical" evidence="6">
    <location>
        <begin position="116"/>
        <end position="137"/>
    </location>
</feature>
<evidence type="ECO:0000256" key="4">
    <source>
        <dbReference type="ARBA" id="ARBA00022989"/>
    </source>
</evidence>
<evidence type="ECO:0000256" key="3">
    <source>
        <dbReference type="ARBA" id="ARBA00022692"/>
    </source>
</evidence>
<dbReference type="InterPro" id="IPR037185">
    <property type="entry name" value="EmrE-like"/>
</dbReference>
<feature type="transmembrane region" description="Helical" evidence="6">
    <location>
        <begin position="293"/>
        <end position="309"/>
    </location>
</feature>
<organism evidence="8 9">
    <name type="scientific">Salinisphaera aquimarina</name>
    <dbReference type="NCBI Taxonomy" id="2094031"/>
    <lineage>
        <taxon>Bacteria</taxon>
        <taxon>Pseudomonadati</taxon>
        <taxon>Pseudomonadota</taxon>
        <taxon>Gammaproteobacteria</taxon>
        <taxon>Salinisphaerales</taxon>
        <taxon>Salinisphaeraceae</taxon>
        <taxon>Salinisphaera</taxon>
    </lineage>
</organism>
<keyword evidence="4 6" id="KW-1133">Transmembrane helix</keyword>
<dbReference type="SUPFAM" id="SSF103481">
    <property type="entry name" value="Multidrug resistance efflux transporter EmrE"/>
    <property type="match status" value="2"/>
</dbReference>
<keyword evidence="2" id="KW-1003">Cell membrane</keyword>
<evidence type="ECO:0000313" key="9">
    <source>
        <dbReference type="Proteomes" id="UP001595462"/>
    </source>
</evidence>
<dbReference type="RefSeq" id="WP_380691982.1">
    <property type="nucleotide sequence ID" value="NZ_JBHRSS010000010.1"/>
</dbReference>
<dbReference type="PANTHER" id="PTHR42920:SF11">
    <property type="entry name" value="INNER MEMBRANE PROTEIN YTFF"/>
    <property type="match status" value="1"/>
</dbReference>
<dbReference type="EMBL" id="JBHRSS010000010">
    <property type="protein sequence ID" value="MFC3106178.1"/>
    <property type="molecule type" value="Genomic_DNA"/>
</dbReference>
<dbReference type="Proteomes" id="UP001595462">
    <property type="component" value="Unassembled WGS sequence"/>
</dbReference>
<evidence type="ECO:0000259" key="7">
    <source>
        <dbReference type="Pfam" id="PF00892"/>
    </source>
</evidence>
<evidence type="ECO:0000256" key="2">
    <source>
        <dbReference type="ARBA" id="ARBA00022475"/>
    </source>
</evidence>
<reference evidence="9" key="1">
    <citation type="journal article" date="2019" name="Int. J. Syst. Evol. Microbiol.">
        <title>The Global Catalogue of Microorganisms (GCM) 10K type strain sequencing project: providing services to taxonomists for standard genome sequencing and annotation.</title>
        <authorList>
            <consortium name="The Broad Institute Genomics Platform"/>
            <consortium name="The Broad Institute Genome Sequencing Center for Infectious Disease"/>
            <person name="Wu L."/>
            <person name="Ma J."/>
        </authorList>
    </citation>
    <scope>NUCLEOTIDE SEQUENCE [LARGE SCALE GENOMIC DNA]</scope>
    <source>
        <strain evidence="9">KCTC 52640</strain>
    </source>
</reference>
<feature type="transmembrane region" description="Helical" evidence="6">
    <location>
        <begin position="203"/>
        <end position="223"/>
    </location>
</feature>
<evidence type="ECO:0000313" key="8">
    <source>
        <dbReference type="EMBL" id="MFC3106178.1"/>
    </source>
</evidence>
<keyword evidence="5 6" id="KW-0472">Membrane</keyword>
<feature type="transmembrane region" description="Helical" evidence="6">
    <location>
        <begin position="178"/>
        <end position="196"/>
    </location>
</feature>
<evidence type="ECO:0000256" key="5">
    <source>
        <dbReference type="ARBA" id="ARBA00023136"/>
    </source>
</evidence>
<comment type="subcellular location">
    <subcellularLocation>
        <location evidence="1">Cell membrane</location>
        <topology evidence="1">Multi-pass membrane protein</topology>
    </subcellularLocation>
</comment>